<proteinExistence type="predicted"/>
<dbReference type="Ensembl" id="ENSMPUT00000001703.1">
    <property type="protein sequence ID" value="ENSMPUP00000001669.1"/>
    <property type="gene ID" value="ENSMPUG00000001685.1"/>
</dbReference>
<reference evidence="1" key="1">
    <citation type="submission" date="2024-06" db="UniProtKB">
        <authorList>
            <consortium name="Ensembl"/>
        </authorList>
    </citation>
    <scope>IDENTIFICATION</scope>
</reference>
<protein>
    <submittedName>
        <fullName evidence="1">Uncharacterized protein</fullName>
    </submittedName>
</protein>
<dbReference type="InParanoid" id="M3XRG9"/>
<name>M3XRG9_MUSPF</name>
<accession>M3XRG9</accession>
<dbReference type="EMBL" id="AEYP01080285">
    <property type="status" value="NOT_ANNOTATED_CDS"/>
    <property type="molecule type" value="Genomic_DNA"/>
</dbReference>
<dbReference type="HOGENOM" id="CLU_2048963_0_0_1"/>
<evidence type="ECO:0000313" key="1">
    <source>
        <dbReference type="Ensembl" id="ENSMPUP00000001669.1"/>
    </source>
</evidence>
<organism evidence="1">
    <name type="scientific">Mustela putorius furo</name>
    <name type="common">European domestic ferret</name>
    <name type="synonym">Mustela furo</name>
    <dbReference type="NCBI Taxonomy" id="9669"/>
    <lineage>
        <taxon>Eukaryota</taxon>
        <taxon>Metazoa</taxon>
        <taxon>Chordata</taxon>
        <taxon>Craniata</taxon>
        <taxon>Vertebrata</taxon>
        <taxon>Euteleostomi</taxon>
        <taxon>Mammalia</taxon>
        <taxon>Eutheria</taxon>
        <taxon>Laurasiatheria</taxon>
        <taxon>Carnivora</taxon>
        <taxon>Caniformia</taxon>
        <taxon>Musteloidea</taxon>
        <taxon>Mustelidae</taxon>
        <taxon>Mustelinae</taxon>
        <taxon>Mustela</taxon>
    </lineage>
</organism>
<dbReference type="AlphaFoldDB" id="M3XRG9"/>
<sequence length="120" mass="13875">MRSTLPTHSTPHALIGFYHLPYQYQKRQVMGWPHPRQQWLNYYVCQKEKKVQQLGGQTSERLESVVLGLPKTESISAATQWGKEYVRAEVFAQSSCTCWYNGAYGSWSLDTCKTFQLHSV</sequence>